<evidence type="ECO:0000256" key="3">
    <source>
        <dbReference type="ARBA" id="ARBA00022679"/>
    </source>
</evidence>
<name>A0ABW5QEV8_9BACI</name>
<evidence type="ECO:0000256" key="1">
    <source>
        <dbReference type="ARBA" id="ARBA00022490"/>
    </source>
</evidence>
<dbReference type="Pfam" id="PF00156">
    <property type="entry name" value="Pribosyltran"/>
    <property type="match status" value="1"/>
</dbReference>
<evidence type="ECO:0000313" key="8">
    <source>
        <dbReference type="EMBL" id="MFD2640225.1"/>
    </source>
</evidence>
<evidence type="ECO:0000256" key="6">
    <source>
        <dbReference type="NCBIfam" id="TIGR01744"/>
    </source>
</evidence>
<dbReference type="Gene3D" id="3.40.50.2020">
    <property type="match status" value="1"/>
</dbReference>
<reference evidence="9" key="1">
    <citation type="journal article" date="2019" name="Int. J. Syst. Evol. Microbiol.">
        <title>The Global Catalogue of Microorganisms (GCM) 10K type strain sequencing project: providing services to taxonomists for standard genome sequencing and annotation.</title>
        <authorList>
            <consortium name="The Broad Institute Genomics Platform"/>
            <consortium name="The Broad Institute Genome Sequencing Center for Infectious Disease"/>
            <person name="Wu L."/>
            <person name="Ma J."/>
        </authorList>
    </citation>
    <scope>NUCLEOTIDE SEQUENCE [LARGE SCALE GENOMIC DNA]</scope>
    <source>
        <strain evidence="9">TISTR 1571</strain>
    </source>
</reference>
<keyword evidence="1 5" id="KW-0963">Cytoplasm</keyword>
<dbReference type="PANTHER" id="PTHR43864:SF1">
    <property type="entry name" value="XANTHINE PHOSPHORIBOSYLTRANSFERASE"/>
    <property type="match status" value="1"/>
</dbReference>
<accession>A0ABW5QEV8</accession>
<feature type="binding site" evidence="5">
    <location>
        <position position="27"/>
    </location>
    <ligand>
        <name>xanthine</name>
        <dbReference type="ChEBI" id="CHEBI:17712"/>
    </ligand>
</feature>
<evidence type="ECO:0000259" key="7">
    <source>
        <dbReference type="Pfam" id="PF00156"/>
    </source>
</evidence>
<evidence type="ECO:0000256" key="5">
    <source>
        <dbReference type="HAMAP-Rule" id="MF_01184"/>
    </source>
</evidence>
<comment type="subcellular location">
    <subcellularLocation>
        <location evidence="5">Cytoplasm</location>
    </subcellularLocation>
</comment>
<dbReference type="GO" id="GO:0000310">
    <property type="term" value="F:xanthine phosphoribosyltransferase activity"/>
    <property type="evidence" value="ECO:0007669"/>
    <property type="project" value="UniProtKB-EC"/>
</dbReference>
<dbReference type="InterPro" id="IPR000836">
    <property type="entry name" value="PRTase_dom"/>
</dbReference>
<dbReference type="PANTHER" id="PTHR43864">
    <property type="entry name" value="HYPOXANTHINE/GUANINE PHOSPHORIBOSYLTRANSFERASE"/>
    <property type="match status" value="1"/>
</dbReference>
<dbReference type="InterPro" id="IPR010079">
    <property type="entry name" value="Xanthine_PRibTrfase"/>
</dbReference>
<comment type="catalytic activity">
    <reaction evidence="5">
        <text>XMP + diphosphate = xanthine + 5-phospho-alpha-D-ribose 1-diphosphate</text>
        <dbReference type="Rhea" id="RHEA:10800"/>
        <dbReference type="ChEBI" id="CHEBI:17712"/>
        <dbReference type="ChEBI" id="CHEBI:33019"/>
        <dbReference type="ChEBI" id="CHEBI:57464"/>
        <dbReference type="ChEBI" id="CHEBI:58017"/>
        <dbReference type="EC" id="2.4.2.22"/>
    </reaction>
</comment>
<feature type="binding site" evidence="5">
    <location>
        <position position="156"/>
    </location>
    <ligand>
        <name>xanthine</name>
        <dbReference type="ChEBI" id="CHEBI:17712"/>
    </ligand>
</feature>
<feature type="domain" description="Phosphoribosyltransferase" evidence="7">
    <location>
        <begin position="42"/>
        <end position="157"/>
    </location>
</feature>
<dbReference type="HAMAP" id="MF_01184">
    <property type="entry name" value="XPRTase"/>
    <property type="match status" value="1"/>
</dbReference>
<feature type="binding site" evidence="5">
    <location>
        <begin position="128"/>
        <end position="132"/>
    </location>
    <ligand>
        <name>5-phospho-alpha-D-ribose 1-diphosphate</name>
        <dbReference type="ChEBI" id="CHEBI:58017"/>
    </ligand>
</feature>
<dbReference type="InterPro" id="IPR029057">
    <property type="entry name" value="PRTase-like"/>
</dbReference>
<dbReference type="RefSeq" id="WP_054753293.1">
    <property type="nucleotide sequence ID" value="NZ_JBHUMZ010000052.1"/>
</dbReference>
<comment type="similarity">
    <text evidence="5">Belongs to the purine/pyrimidine phosphoribosyltransferase family. Xpt subfamily.</text>
</comment>
<comment type="caution">
    <text evidence="8">The sequence shown here is derived from an EMBL/GenBank/DDBJ whole genome shotgun (WGS) entry which is preliminary data.</text>
</comment>
<sequence length="196" mass="22030">MEQLRKAIEERGSVLSDRVIKVDEFLNHQIDTDLMVEIGREFIKRFQDAGITKVLTIETSGIAPSFMAAHELGVPLVFARKKKSLTMRDHLYTSQVYSYTKEETNQITVSKDFLKSDDRVLIIDDILANGEAALGLVDVIEQSKASIVGIGFVIEKSFQDGRQKIEETGYQVESLARIQSLEGSSVTFLDEIKEEV</sequence>
<keyword evidence="3 5" id="KW-0808">Transferase</keyword>
<comment type="caution">
    <text evidence="5">Lacks conserved residue(s) required for the propagation of feature annotation.</text>
</comment>
<dbReference type="Proteomes" id="UP001597452">
    <property type="component" value="Unassembled WGS sequence"/>
</dbReference>
<comment type="subunit">
    <text evidence="5">Homodimer.</text>
</comment>
<dbReference type="CDD" id="cd06223">
    <property type="entry name" value="PRTases_typeI"/>
    <property type="match status" value="1"/>
</dbReference>
<dbReference type="NCBIfam" id="TIGR01744">
    <property type="entry name" value="XPRTase"/>
    <property type="match status" value="1"/>
</dbReference>
<keyword evidence="2 5" id="KW-0328">Glycosyltransferase</keyword>
<keyword evidence="4 5" id="KW-0660">Purine salvage</keyword>
<organism evidence="8 9">
    <name type="scientific">Piscibacillus salipiscarius</name>
    <dbReference type="NCBI Taxonomy" id="299480"/>
    <lineage>
        <taxon>Bacteria</taxon>
        <taxon>Bacillati</taxon>
        <taxon>Bacillota</taxon>
        <taxon>Bacilli</taxon>
        <taxon>Bacillales</taxon>
        <taxon>Bacillaceae</taxon>
        <taxon>Piscibacillus</taxon>
    </lineage>
</organism>
<proteinExistence type="inferred from homology"/>
<keyword evidence="9" id="KW-1185">Reference proteome</keyword>
<dbReference type="SUPFAM" id="SSF53271">
    <property type="entry name" value="PRTase-like"/>
    <property type="match status" value="1"/>
</dbReference>
<dbReference type="EMBL" id="JBHUMZ010000052">
    <property type="protein sequence ID" value="MFD2640225.1"/>
    <property type="molecule type" value="Genomic_DNA"/>
</dbReference>
<comment type="function">
    <text evidence="5">Converts the preformed base xanthine, a product of nucleic acid breakdown, to xanthosine 5'-monophosphate (XMP), so it can be reused for RNA or DNA synthesis.</text>
</comment>
<dbReference type="EC" id="2.4.2.22" evidence="5 6"/>
<dbReference type="NCBIfam" id="NF006671">
    <property type="entry name" value="PRK09219.1"/>
    <property type="match status" value="1"/>
</dbReference>
<protein>
    <recommendedName>
        <fullName evidence="5 6">Xanthine phosphoribosyltransferase</fullName>
        <shortName evidence="5">XPRTase</shortName>
        <ecNumber evidence="5 6">2.4.2.22</ecNumber>
    </recommendedName>
</protein>
<evidence type="ECO:0000313" key="9">
    <source>
        <dbReference type="Proteomes" id="UP001597452"/>
    </source>
</evidence>
<dbReference type="InterPro" id="IPR050118">
    <property type="entry name" value="Pur/Pyrimidine_PRTase"/>
</dbReference>
<evidence type="ECO:0000256" key="2">
    <source>
        <dbReference type="ARBA" id="ARBA00022676"/>
    </source>
</evidence>
<gene>
    <name evidence="5" type="primary">xpt</name>
    <name evidence="8" type="ORF">ACFSW4_15255</name>
</gene>
<comment type="pathway">
    <text evidence="5">Purine metabolism; XMP biosynthesis via salvage pathway; XMP from xanthine: step 1/1.</text>
</comment>
<evidence type="ECO:0000256" key="4">
    <source>
        <dbReference type="ARBA" id="ARBA00022726"/>
    </source>
</evidence>